<name>A0A1F7SMN1_9BACT</name>
<comment type="caution">
    <text evidence="11">The sequence shown here is derived from an EMBL/GenBank/DDBJ whole genome shotgun (WGS) entry which is preliminary data.</text>
</comment>
<accession>A0A1F7SMN1</accession>
<dbReference type="Gene3D" id="3.20.20.60">
    <property type="entry name" value="Phosphoenolpyruvate-binding domains"/>
    <property type="match status" value="1"/>
</dbReference>
<comment type="function">
    <text evidence="6 7">Catalyzes the reversible reaction in which hydroxymethyl group from 5,10-methylenetetrahydrofolate is transferred onto alpha-ketoisovalerate to form ketopantoate.</text>
</comment>
<dbReference type="SUPFAM" id="SSF51621">
    <property type="entry name" value="Phosphoenolpyruvate/pyruvate domain"/>
    <property type="match status" value="1"/>
</dbReference>
<dbReference type="EMBL" id="MGDI01000011">
    <property type="protein sequence ID" value="OGL54467.1"/>
    <property type="molecule type" value="Genomic_DNA"/>
</dbReference>
<gene>
    <name evidence="7" type="primary">panB</name>
    <name evidence="11" type="ORF">A3G31_09900</name>
</gene>
<comment type="caution">
    <text evidence="7">Lacks conserved residue(s) required for the propagation of feature annotation.</text>
</comment>
<comment type="similarity">
    <text evidence="2 7">Belongs to the PanB family.</text>
</comment>
<feature type="binding site" evidence="7 10">
    <location>
        <position position="118"/>
    </location>
    <ligand>
        <name>Mg(2+)</name>
        <dbReference type="ChEBI" id="CHEBI:18420"/>
    </ligand>
</feature>
<dbReference type="HAMAP" id="MF_00156">
    <property type="entry name" value="PanB"/>
    <property type="match status" value="1"/>
</dbReference>
<protein>
    <recommendedName>
        <fullName evidence="7">3-methyl-2-oxobutanoate hydroxymethyltransferase</fullName>
        <ecNumber evidence="7">2.1.2.11</ecNumber>
    </recommendedName>
    <alternativeName>
        <fullName evidence="7">Ketopantoate hydroxymethyltransferase</fullName>
        <shortName evidence="7">KPHMT</shortName>
    </alternativeName>
</protein>
<dbReference type="InterPro" id="IPR040442">
    <property type="entry name" value="Pyrv_kinase-like_dom_sf"/>
</dbReference>
<evidence type="ECO:0000313" key="12">
    <source>
        <dbReference type="Proteomes" id="UP000178082"/>
    </source>
</evidence>
<dbReference type="STRING" id="1817883.A3G31_09900"/>
<evidence type="ECO:0000256" key="10">
    <source>
        <dbReference type="PIRSR" id="PIRSR000388-3"/>
    </source>
</evidence>
<feature type="binding site" evidence="7 9">
    <location>
        <position position="86"/>
    </location>
    <ligand>
        <name>3-methyl-2-oxobutanoate</name>
        <dbReference type="ChEBI" id="CHEBI:11851"/>
    </ligand>
</feature>
<proteinExistence type="inferred from homology"/>
<feature type="binding site" evidence="7 9">
    <location>
        <begin position="47"/>
        <end position="48"/>
    </location>
    <ligand>
        <name>3-methyl-2-oxobutanoate</name>
        <dbReference type="ChEBI" id="CHEBI:11851"/>
    </ligand>
</feature>
<comment type="pathway">
    <text evidence="1 7">Cofactor biosynthesis; (R)-pantothenate biosynthesis; (R)-pantoate from 3-methyl-2-oxobutanoate: step 1/2.</text>
</comment>
<dbReference type="GO" id="GO:0005737">
    <property type="term" value="C:cytoplasm"/>
    <property type="evidence" value="ECO:0007669"/>
    <property type="project" value="UniProtKB-SubCell"/>
</dbReference>
<dbReference type="GO" id="GO:0008168">
    <property type="term" value="F:methyltransferase activity"/>
    <property type="evidence" value="ECO:0007669"/>
    <property type="project" value="UniProtKB-KW"/>
</dbReference>
<feature type="binding site" evidence="7 10">
    <location>
        <position position="47"/>
    </location>
    <ligand>
        <name>Mg(2+)</name>
        <dbReference type="ChEBI" id="CHEBI:18420"/>
    </ligand>
</feature>
<dbReference type="Proteomes" id="UP000178082">
    <property type="component" value="Unassembled WGS sequence"/>
</dbReference>
<comment type="cofactor">
    <cofactor evidence="7 10">
        <name>Mg(2+)</name>
        <dbReference type="ChEBI" id="CHEBI:18420"/>
    </cofactor>
    <text evidence="7 10">Binds 1 Mg(2+) ion per subunit.</text>
</comment>
<dbReference type="PANTHER" id="PTHR20881:SF0">
    <property type="entry name" value="3-METHYL-2-OXOBUTANOATE HYDROXYMETHYLTRANSFERASE"/>
    <property type="match status" value="1"/>
</dbReference>
<keyword evidence="5 7" id="KW-0808">Transferase</keyword>
<comment type="subcellular location">
    <subcellularLocation>
        <location evidence="7">Cytoplasm</location>
    </subcellularLocation>
</comment>
<keyword evidence="7 10" id="KW-0479">Metal-binding</keyword>
<evidence type="ECO:0000256" key="7">
    <source>
        <dbReference type="HAMAP-Rule" id="MF_00156"/>
    </source>
</evidence>
<dbReference type="InterPro" id="IPR003700">
    <property type="entry name" value="Pantoate_hydroxy_MeTrfase"/>
</dbReference>
<evidence type="ECO:0000256" key="3">
    <source>
        <dbReference type="ARBA" id="ARBA00011424"/>
    </source>
</evidence>
<comment type="catalytic activity">
    <reaction evidence="7">
        <text>(6R)-5,10-methylene-5,6,7,8-tetrahydrofolate + 3-methyl-2-oxobutanoate + H2O = 2-dehydropantoate + (6S)-5,6,7,8-tetrahydrofolate</text>
        <dbReference type="Rhea" id="RHEA:11824"/>
        <dbReference type="ChEBI" id="CHEBI:11561"/>
        <dbReference type="ChEBI" id="CHEBI:11851"/>
        <dbReference type="ChEBI" id="CHEBI:15377"/>
        <dbReference type="ChEBI" id="CHEBI:15636"/>
        <dbReference type="ChEBI" id="CHEBI:57453"/>
        <dbReference type="EC" id="2.1.2.11"/>
    </reaction>
</comment>
<dbReference type="GO" id="GO:0003864">
    <property type="term" value="F:3-methyl-2-oxobutanoate hydroxymethyltransferase activity"/>
    <property type="evidence" value="ECO:0007669"/>
    <property type="project" value="UniProtKB-UniRule"/>
</dbReference>
<dbReference type="GO" id="GO:0015940">
    <property type="term" value="P:pantothenate biosynthetic process"/>
    <property type="evidence" value="ECO:0007669"/>
    <property type="project" value="UniProtKB-UniRule"/>
</dbReference>
<evidence type="ECO:0000256" key="6">
    <source>
        <dbReference type="ARBA" id="ARBA00056497"/>
    </source>
</evidence>
<dbReference type="Pfam" id="PF02548">
    <property type="entry name" value="Pantoate_transf"/>
    <property type="match status" value="1"/>
</dbReference>
<evidence type="ECO:0000313" key="11">
    <source>
        <dbReference type="EMBL" id="OGL54467.1"/>
    </source>
</evidence>
<evidence type="ECO:0000256" key="4">
    <source>
        <dbReference type="ARBA" id="ARBA00022655"/>
    </source>
</evidence>
<dbReference type="EC" id="2.1.2.11" evidence="7"/>
<dbReference type="GO" id="GO:0000287">
    <property type="term" value="F:magnesium ion binding"/>
    <property type="evidence" value="ECO:0007669"/>
    <property type="project" value="TreeGrafter"/>
</dbReference>
<evidence type="ECO:0000256" key="8">
    <source>
        <dbReference type="PIRSR" id="PIRSR000388-1"/>
    </source>
</evidence>
<dbReference type="NCBIfam" id="TIGR00222">
    <property type="entry name" value="panB"/>
    <property type="match status" value="1"/>
</dbReference>
<dbReference type="CDD" id="cd06557">
    <property type="entry name" value="KPHMT-like"/>
    <property type="match status" value="1"/>
</dbReference>
<sequence length="268" mass="29465">MNKSKVTVPKIKKMKEEREKIVMLTAYDFPFSKLLDEAGIDIILVGDSLGNVILGYENTLPVTMEEMLHHTKAVARGRNNALLIADMPFMSYQLGPDQALLNASRFIKEAGAEGVKLEGGVAHKETIEKLVQCNIPVMGHIGLMPQSIHKIGGYKVQGKTKKEADAILKDARVVEKAGAFSIVLDGIPIPLAKKISSEVKIPTIGIGSGPYCDGQVLVIHDILGFDDQFHPKFVKKYANIKKTIIDAVTEFKEEVKKGKFPTENHGFK</sequence>
<keyword evidence="4 7" id="KW-0566">Pantothenate biosynthesis</keyword>
<organism evidence="11 12">
    <name type="scientific">Candidatus Schekmanbacteria bacterium RIFCSPLOWO2_12_FULL_38_15</name>
    <dbReference type="NCBI Taxonomy" id="1817883"/>
    <lineage>
        <taxon>Bacteria</taxon>
        <taxon>Candidatus Schekmaniibacteriota</taxon>
    </lineage>
</organism>
<feature type="binding site" evidence="7 9">
    <location>
        <position position="116"/>
    </location>
    <ligand>
        <name>3-methyl-2-oxobutanoate</name>
        <dbReference type="ChEBI" id="CHEBI:11851"/>
    </ligand>
</feature>
<dbReference type="AlphaFoldDB" id="A0A1F7SMN1"/>
<keyword evidence="7" id="KW-0963">Cytoplasm</keyword>
<evidence type="ECO:0000256" key="5">
    <source>
        <dbReference type="ARBA" id="ARBA00022679"/>
    </source>
</evidence>
<feature type="active site" description="Proton acceptor" evidence="8">
    <location>
        <position position="185"/>
    </location>
</feature>
<evidence type="ECO:0000256" key="9">
    <source>
        <dbReference type="PIRSR" id="PIRSR000388-2"/>
    </source>
</evidence>
<dbReference type="FunFam" id="3.20.20.60:FF:000003">
    <property type="entry name" value="3-methyl-2-oxobutanoate hydroxymethyltransferase"/>
    <property type="match status" value="1"/>
</dbReference>
<dbReference type="GO" id="GO:0032259">
    <property type="term" value="P:methylation"/>
    <property type="evidence" value="ECO:0007669"/>
    <property type="project" value="UniProtKB-KW"/>
</dbReference>
<keyword evidence="11" id="KW-0489">Methyltransferase</keyword>
<dbReference type="NCBIfam" id="NF001452">
    <property type="entry name" value="PRK00311.1"/>
    <property type="match status" value="1"/>
</dbReference>
<comment type="subunit">
    <text evidence="3 7">Homodecamer; pentamer of dimers.</text>
</comment>
<feature type="binding site" evidence="7 10">
    <location>
        <position position="86"/>
    </location>
    <ligand>
        <name>Mg(2+)</name>
        <dbReference type="ChEBI" id="CHEBI:18420"/>
    </ligand>
</feature>
<reference evidence="11 12" key="1">
    <citation type="journal article" date="2016" name="Nat. Commun.">
        <title>Thousands of microbial genomes shed light on interconnected biogeochemical processes in an aquifer system.</title>
        <authorList>
            <person name="Anantharaman K."/>
            <person name="Brown C.T."/>
            <person name="Hug L.A."/>
            <person name="Sharon I."/>
            <person name="Castelle C.J."/>
            <person name="Probst A.J."/>
            <person name="Thomas B.C."/>
            <person name="Singh A."/>
            <person name="Wilkins M.J."/>
            <person name="Karaoz U."/>
            <person name="Brodie E.L."/>
            <person name="Williams K.H."/>
            <person name="Hubbard S.S."/>
            <person name="Banfield J.F."/>
        </authorList>
    </citation>
    <scope>NUCLEOTIDE SEQUENCE [LARGE SCALE GENOMIC DNA]</scope>
</reference>
<dbReference type="InterPro" id="IPR015813">
    <property type="entry name" value="Pyrv/PenolPyrv_kinase-like_dom"/>
</dbReference>
<keyword evidence="7 10" id="KW-0460">Magnesium</keyword>
<dbReference type="PANTHER" id="PTHR20881">
    <property type="entry name" value="3-METHYL-2-OXOBUTANOATE HYDROXYMETHYLTRANSFERASE"/>
    <property type="match status" value="1"/>
</dbReference>
<evidence type="ECO:0000256" key="2">
    <source>
        <dbReference type="ARBA" id="ARBA00008676"/>
    </source>
</evidence>
<dbReference type="UniPathway" id="UPA00028">
    <property type="reaction ID" value="UER00003"/>
</dbReference>
<evidence type="ECO:0000256" key="1">
    <source>
        <dbReference type="ARBA" id="ARBA00005033"/>
    </source>
</evidence>
<dbReference type="PIRSF" id="PIRSF000388">
    <property type="entry name" value="Pantoate_hydroxy_MeTrfase"/>
    <property type="match status" value="1"/>
</dbReference>